<proteinExistence type="predicted"/>
<protein>
    <submittedName>
        <fullName evidence="1">Uncharacterized protein</fullName>
    </submittedName>
</protein>
<dbReference type="Gene3D" id="1.10.600.10">
    <property type="entry name" value="Farnesyl Diphosphate Synthase"/>
    <property type="match status" value="1"/>
</dbReference>
<dbReference type="InterPro" id="IPR008949">
    <property type="entry name" value="Isoprenoid_synthase_dom_sf"/>
</dbReference>
<reference evidence="1 2" key="1">
    <citation type="submission" date="2016-12" db="EMBL/GenBank/DDBJ databases">
        <title>Draft genome sequence of Fusarium oxysporum causing rot on Narcissus.</title>
        <authorList>
            <person name="Armitage A.D."/>
            <person name="Taylor A."/>
            <person name="Clarkson J.P."/>
            <person name="Harrison R.J."/>
            <person name="Jackson A.C."/>
        </authorList>
    </citation>
    <scope>NUCLEOTIDE SEQUENCE [LARGE SCALE GENOMIC DNA]</scope>
    <source>
        <strain evidence="1 2">N139</strain>
    </source>
</reference>
<sequence>MATVTRLTTREHHEHDGLVIEQVRQCLYPHLEQLGAEKLIKGIVNETASRCTYLYPNADDEGIFLATGFMTVQFVNDDIFDSAAILENIQDSVGTTSG</sequence>
<organism evidence="1 2">
    <name type="scientific">Fusarium oxysporum f. sp. narcissi</name>
    <dbReference type="NCBI Taxonomy" id="451672"/>
    <lineage>
        <taxon>Eukaryota</taxon>
        <taxon>Fungi</taxon>
        <taxon>Dikarya</taxon>
        <taxon>Ascomycota</taxon>
        <taxon>Pezizomycotina</taxon>
        <taxon>Sordariomycetes</taxon>
        <taxon>Hypocreomycetidae</taxon>
        <taxon>Hypocreales</taxon>
        <taxon>Nectriaceae</taxon>
        <taxon>Fusarium</taxon>
        <taxon>Fusarium oxysporum species complex</taxon>
    </lineage>
</organism>
<comment type="caution">
    <text evidence="1">The sequence shown here is derived from an EMBL/GenBank/DDBJ whole genome shotgun (WGS) entry which is preliminary data.</text>
</comment>
<dbReference type="Proteomes" id="UP000290540">
    <property type="component" value="Unassembled WGS sequence"/>
</dbReference>
<dbReference type="AlphaFoldDB" id="A0A4Q2VA77"/>
<evidence type="ECO:0000313" key="2">
    <source>
        <dbReference type="Proteomes" id="UP000290540"/>
    </source>
</evidence>
<accession>A0A4Q2VA77</accession>
<name>A0A4Q2VA77_FUSOX</name>
<evidence type="ECO:0000313" key="1">
    <source>
        <dbReference type="EMBL" id="RYC82069.1"/>
    </source>
</evidence>
<dbReference type="EMBL" id="MQTW01000204">
    <property type="protein sequence ID" value="RYC82069.1"/>
    <property type="molecule type" value="Genomic_DNA"/>
</dbReference>
<gene>
    <name evidence="1" type="ORF">BFJ63_vAg15053</name>
</gene>
<dbReference type="SUPFAM" id="SSF48576">
    <property type="entry name" value="Terpenoid synthases"/>
    <property type="match status" value="1"/>
</dbReference>